<dbReference type="CDD" id="cd03188">
    <property type="entry name" value="GST_C_Beta"/>
    <property type="match status" value="1"/>
</dbReference>
<protein>
    <submittedName>
        <fullName evidence="4">Glutathione S-transferase</fullName>
    </submittedName>
</protein>
<evidence type="ECO:0000313" key="4">
    <source>
        <dbReference type="EMBL" id="KAF2791677.1"/>
    </source>
</evidence>
<dbReference type="EMBL" id="MU002007">
    <property type="protein sequence ID" value="KAF2791677.1"/>
    <property type="molecule type" value="Genomic_DNA"/>
</dbReference>
<dbReference type="SFLD" id="SFLDG00358">
    <property type="entry name" value="Main_(cytGST)"/>
    <property type="match status" value="1"/>
</dbReference>
<dbReference type="SUPFAM" id="SSF52833">
    <property type="entry name" value="Thioredoxin-like"/>
    <property type="match status" value="1"/>
</dbReference>
<dbReference type="Pfam" id="PF13409">
    <property type="entry name" value="GST_N_2"/>
    <property type="match status" value="1"/>
</dbReference>
<evidence type="ECO:0000313" key="5">
    <source>
        <dbReference type="Proteomes" id="UP000799757"/>
    </source>
</evidence>
<dbReference type="Proteomes" id="UP000799757">
    <property type="component" value="Unassembled WGS sequence"/>
</dbReference>
<dbReference type="InterPro" id="IPR036249">
    <property type="entry name" value="Thioredoxin-like_sf"/>
</dbReference>
<feature type="domain" description="GST C-terminal" evidence="3">
    <location>
        <begin position="87"/>
        <end position="215"/>
    </location>
</feature>
<organism evidence="4 5">
    <name type="scientific">Melanomma pulvis-pyrius CBS 109.77</name>
    <dbReference type="NCBI Taxonomy" id="1314802"/>
    <lineage>
        <taxon>Eukaryota</taxon>
        <taxon>Fungi</taxon>
        <taxon>Dikarya</taxon>
        <taxon>Ascomycota</taxon>
        <taxon>Pezizomycotina</taxon>
        <taxon>Dothideomycetes</taxon>
        <taxon>Pleosporomycetidae</taxon>
        <taxon>Pleosporales</taxon>
        <taxon>Melanommataceae</taxon>
        <taxon>Melanomma</taxon>
    </lineage>
</organism>
<dbReference type="Pfam" id="PF13410">
    <property type="entry name" value="GST_C_2"/>
    <property type="match status" value="1"/>
</dbReference>
<dbReference type="SUPFAM" id="SSF47616">
    <property type="entry name" value="GST C-terminal domain-like"/>
    <property type="match status" value="1"/>
</dbReference>
<keyword evidence="4" id="KW-0808">Transferase</keyword>
<dbReference type="AlphaFoldDB" id="A0A6A6X6Y0"/>
<dbReference type="PROSITE" id="PS50404">
    <property type="entry name" value="GST_NTER"/>
    <property type="match status" value="1"/>
</dbReference>
<accession>A0A6A6X6Y0</accession>
<feature type="domain" description="GST N-terminal" evidence="2">
    <location>
        <begin position="1"/>
        <end position="82"/>
    </location>
</feature>
<evidence type="ECO:0000256" key="1">
    <source>
        <dbReference type="ARBA" id="ARBA00007409"/>
    </source>
</evidence>
<comment type="similarity">
    <text evidence="1">Belongs to the GST superfamily.</text>
</comment>
<dbReference type="CDD" id="cd03057">
    <property type="entry name" value="GST_N_Beta"/>
    <property type="match status" value="1"/>
</dbReference>
<name>A0A6A6X6Y0_9PLEO</name>
<evidence type="ECO:0000259" key="3">
    <source>
        <dbReference type="PROSITE" id="PS50405"/>
    </source>
</evidence>
<dbReference type="PROSITE" id="PS50405">
    <property type="entry name" value="GST_CTER"/>
    <property type="match status" value="1"/>
</dbReference>
<dbReference type="InterPro" id="IPR036282">
    <property type="entry name" value="Glutathione-S-Trfase_C_sf"/>
</dbReference>
<dbReference type="InterPro" id="IPR004045">
    <property type="entry name" value="Glutathione_S-Trfase_N"/>
</dbReference>
<dbReference type="GO" id="GO:0016740">
    <property type="term" value="F:transferase activity"/>
    <property type="evidence" value="ECO:0007669"/>
    <property type="project" value="UniProtKB-KW"/>
</dbReference>
<evidence type="ECO:0000259" key="2">
    <source>
        <dbReference type="PROSITE" id="PS50404"/>
    </source>
</evidence>
<dbReference type="InterPro" id="IPR010987">
    <property type="entry name" value="Glutathione-S-Trfase_C-like"/>
</dbReference>
<proteinExistence type="inferred from homology"/>
<reference evidence="4" key="1">
    <citation type="journal article" date="2020" name="Stud. Mycol.">
        <title>101 Dothideomycetes genomes: a test case for predicting lifestyles and emergence of pathogens.</title>
        <authorList>
            <person name="Haridas S."/>
            <person name="Albert R."/>
            <person name="Binder M."/>
            <person name="Bloem J."/>
            <person name="Labutti K."/>
            <person name="Salamov A."/>
            <person name="Andreopoulos B."/>
            <person name="Baker S."/>
            <person name="Barry K."/>
            <person name="Bills G."/>
            <person name="Bluhm B."/>
            <person name="Cannon C."/>
            <person name="Castanera R."/>
            <person name="Culley D."/>
            <person name="Daum C."/>
            <person name="Ezra D."/>
            <person name="Gonzalez J."/>
            <person name="Henrissat B."/>
            <person name="Kuo A."/>
            <person name="Liang C."/>
            <person name="Lipzen A."/>
            <person name="Lutzoni F."/>
            <person name="Magnuson J."/>
            <person name="Mondo S."/>
            <person name="Nolan M."/>
            <person name="Ohm R."/>
            <person name="Pangilinan J."/>
            <person name="Park H.-J."/>
            <person name="Ramirez L."/>
            <person name="Alfaro M."/>
            <person name="Sun H."/>
            <person name="Tritt A."/>
            <person name="Yoshinaga Y."/>
            <person name="Zwiers L.-H."/>
            <person name="Turgeon B."/>
            <person name="Goodwin S."/>
            <person name="Spatafora J."/>
            <person name="Crous P."/>
            <person name="Grigoriev I."/>
        </authorList>
    </citation>
    <scope>NUCLEOTIDE SEQUENCE</scope>
    <source>
        <strain evidence="4">CBS 109.77</strain>
    </source>
</reference>
<dbReference type="InterPro" id="IPR040079">
    <property type="entry name" value="Glutathione_S-Trfase"/>
</dbReference>
<dbReference type="SFLD" id="SFLDS00019">
    <property type="entry name" value="Glutathione_Transferase_(cytos"/>
    <property type="match status" value="1"/>
</dbReference>
<sequence length="217" mass="24514">MPKIHLVLSPGSCALASHILLREAGAPFTVTKISITSMQKFPSSLEHLNPKRRVPILQIDDDIITESPAIMTVIAQMAPDKHLLGRTPLDVLRTYEWLNWLSGTLHTSAYGALLRPERFVDDEELYPAVRAKARENVRECYEAIERQLEGRTWAVGGEFSAADAYLFVFWRWGNGAKFDMAGLYPSYGRLMGEVSRRRSVVEAVREEGIEMMQDSTM</sequence>
<gene>
    <name evidence="4" type="ORF">K505DRAFT_309064</name>
</gene>
<dbReference type="PANTHER" id="PTHR44051:SF8">
    <property type="entry name" value="GLUTATHIONE S-TRANSFERASE GSTA"/>
    <property type="match status" value="1"/>
</dbReference>
<dbReference type="SFLD" id="SFLDG01150">
    <property type="entry name" value="Main.1:_Beta-like"/>
    <property type="match status" value="1"/>
</dbReference>
<dbReference type="PANTHER" id="PTHR44051">
    <property type="entry name" value="GLUTATHIONE S-TRANSFERASE-RELATED"/>
    <property type="match status" value="1"/>
</dbReference>
<keyword evidence="5" id="KW-1185">Reference proteome</keyword>
<dbReference type="OrthoDB" id="2309723at2759"/>
<dbReference type="Gene3D" id="3.40.30.10">
    <property type="entry name" value="Glutaredoxin"/>
    <property type="match status" value="1"/>
</dbReference>
<dbReference type="Gene3D" id="1.20.1050.10">
    <property type="match status" value="1"/>
</dbReference>